<dbReference type="EMBL" id="GL379873">
    <property type="protein sequence ID" value="EGT58836.1"/>
    <property type="molecule type" value="Genomic_DNA"/>
</dbReference>
<dbReference type="Proteomes" id="UP000008068">
    <property type="component" value="Unassembled WGS sequence"/>
</dbReference>
<evidence type="ECO:0000313" key="1">
    <source>
        <dbReference type="EMBL" id="EGT58836.1"/>
    </source>
</evidence>
<dbReference type="HOGENOM" id="CLU_498975_0_0_1"/>
<dbReference type="InParanoid" id="G0NEJ8"/>
<dbReference type="OrthoDB" id="5868606at2759"/>
<keyword evidence="2" id="KW-1185">Reference proteome</keyword>
<dbReference type="FunCoup" id="G0NEJ8">
    <property type="interactions" value="237"/>
</dbReference>
<gene>
    <name evidence="1" type="ORF">CAEBREN_02045</name>
</gene>
<evidence type="ECO:0000313" key="2">
    <source>
        <dbReference type="Proteomes" id="UP000008068"/>
    </source>
</evidence>
<protein>
    <submittedName>
        <fullName evidence="1">Uncharacterized protein</fullName>
    </submittedName>
</protein>
<dbReference type="eggNOG" id="ENOG502R17Q">
    <property type="taxonomic scope" value="Eukaryota"/>
</dbReference>
<organism evidence="2">
    <name type="scientific">Caenorhabditis brenneri</name>
    <name type="common">Nematode worm</name>
    <dbReference type="NCBI Taxonomy" id="135651"/>
    <lineage>
        <taxon>Eukaryota</taxon>
        <taxon>Metazoa</taxon>
        <taxon>Ecdysozoa</taxon>
        <taxon>Nematoda</taxon>
        <taxon>Chromadorea</taxon>
        <taxon>Rhabditida</taxon>
        <taxon>Rhabditina</taxon>
        <taxon>Rhabditomorpha</taxon>
        <taxon>Rhabditoidea</taxon>
        <taxon>Rhabditidae</taxon>
        <taxon>Peloderinae</taxon>
        <taxon>Caenorhabditis</taxon>
    </lineage>
</organism>
<dbReference type="AlphaFoldDB" id="G0NEJ8"/>
<name>G0NEJ8_CAEBE</name>
<reference evidence="2" key="1">
    <citation type="submission" date="2011-07" db="EMBL/GenBank/DDBJ databases">
        <authorList>
            <consortium name="Caenorhabditis brenneri Sequencing and Analysis Consortium"/>
            <person name="Wilson R.K."/>
        </authorList>
    </citation>
    <scope>NUCLEOTIDE SEQUENCE [LARGE SCALE GENOMIC DNA]</scope>
    <source>
        <strain evidence="2">PB2801</strain>
    </source>
</reference>
<sequence>MSFACQADVDSCNCPDILINNEGKYETAQRYLASDQCSLFMAYGKTDETDYSFFEPIVYSTERPISSGDVSGVVLFEDLICINEGNNDFNWYYFNKKLKNVTIGWNTVLKEYGSEDVCSCGAFPVVTNTDVLKQYDKNGLYKGAILGRNMFNASCNFKLVCDEGFDGVVFSDNEEPLMVENYDVSCVFNPMTDDLKIWLVNGMRVLNPVGACLRIAYPNPIPLPDCKCPPIKLMDQADIQENLGGSYLGNGMTWEPELGYSNEYSCYFNIFCPPVATSFLTILLRSNGNPIYINRVIDDQSTFVPQPREIGNFKCAQHTDGSYQWHFHDYPVTDVGFACQADVSSCSCPEIKVDGISGASVEERYPGAWNQCSLYSAECSGDGELPFLYSTDTTIDTGSVYGTVYDDLVCIKGDDDNEFNWYFSNKKLENVSIGCNSVQDEFNSPSVCECGAFPIIDDSTKLIKYDKTQKYTGAQIGINSWTPDCQFYMTCEAGFVGVVFSDNYDPIELTGNYITCTFNPLSNYLSIWVVNSVRLINPAGGCLKKL</sequence>
<accession>G0NEJ8</accession>
<proteinExistence type="predicted"/>